<feature type="domain" description="AAA" evidence="1">
    <location>
        <begin position="5"/>
        <end position="191"/>
    </location>
</feature>
<dbReference type="PANTHER" id="PTHR13696">
    <property type="entry name" value="P-LOOP CONTAINING NUCLEOSIDE TRIPHOSPHATE HYDROLASE"/>
    <property type="match status" value="1"/>
</dbReference>
<dbReference type="AlphaFoldDB" id="A0A4Q9Y1N2"/>
<reference evidence="2 3" key="1">
    <citation type="submission" date="2019-01" db="EMBL/GenBank/DDBJ databases">
        <title>Draft genome sequence of Lactobacillus paraplantarum OSY-TC318, a Producer of the novel lantibiotic Paraplantaracin TC318.</title>
        <authorList>
            <person name="Hussein W.E."/>
            <person name="Huang E."/>
            <person name="Yousef A.E."/>
        </authorList>
    </citation>
    <scope>NUCLEOTIDE SEQUENCE [LARGE SCALE GENOMIC DNA]</scope>
    <source>
        <strain evidence="2 3">OSY-TC318</strain>
    </source>
</reference>
<accession>A0A4Q9Y1N2</accession>
<dbReference type="EMBL" id="SEHH01000209">
    <property type="protein sequence ID" value="TBX33556.1"/>
    <property type="molecule type" value="Genomic_DNA"/>
</dbReference>
<dbReference type="RefSeq" id="WP_105923011.1">
    <property type="nucleotide sequence ID" value="NZ_CAKMBI010000143.1"/>
</dbReference>
<gene>
    <name evidence="2" type="ORF">EUZ87_16655</name>
</gene>
<dbReference type="InterPro" id="IPR027417">
    <property type="entry name" value="P-loop_NTPase"/>
</dbReference>
<organism evidence="2 3">
    <name type="scientific">Lactiplantibacillus paraplantarum</name>
    <dbReference type="NCBI Taxonomy" id="60520"/>
    <lineage>
        <taxon>Bacteria</taxon>
        <taxon>Bacillati</taxon>
        <taxon>Bacillota</taxon>
        <taxon>Bacilli</taxon>
        <taxon>Lactobacillales</taxon>
        <taxon>Lactobacillaceae</taxon>
        <taxon>Lactiplantibacillus</taxon>
    </lineage>
</organism>
<evidence type="ECO:0000313" key="3">
    <source>
        <dbReference type="Proteomes" id="UP000292648"/>
    </source>
</evidence>
<evidence type="ECO:0000259" key="1">
    <source>
        <dbReference type="Pfam" id="PF13614"/>
    </source>
</evidence>
<proteinExistence type="predicted"/>
<comment type="caution">
    <text evidence="2">The sequence shown here is derived from an EMBL/GenBank/DDBJ whole genome shotgun (WGS) entry which is preliminary data.</text>
</comment>
<dbReference type="InterPro" id="IPR050678">
    <property type="entry name" value="DNA_Partitioning_ATPase"/>
</dbReference>
<dbReference type="CDD" id="cd02042">
    <property type="entry name" value="ParAB_family"/>
    <property type="match status" value="1"/>
</dbReference>
<dbReference type="InterPro" id="IPR025669">
    <property type="entry name" value="AAA_dom"/>
</dbReference>
<dbReference type="Proteomes" id="UP000292648">
    <property type="component" value="Unassembled WGS sequence"/>
</dbReference>
<evidence type="ECO:0000313" key="2">
    <source>
        <dbReference type="EMBL" id="TBX33556.1"/>
    </source>
</evidence>
<sequence>MSLNICLGNYKGGVGKTKNTVMLAYTLAQQGKKCLVMDLDPQGNATTVLARTKQNQNTSKVFNFDKTLMGAVQDQDLSEILVEIMPNLSLLPSYIDFSNYSTFLDLKFGLVDSDDPRFTKIVDQKIKYLETLIKPLEKQFDYVFFDVPPTKSYITDSAVMASDYVLIVLQTQELSLDGATQYLQDLQSLAEVHGGNFEICGVLPVLMDGRASLDKLVLRHAAEVFGKGNIFSLKVPNMSRLKRFDNTGIQEKDQFDRKVLEFYKRVTSEFEKRISFFEEAK</sequence>
<name>A0A4Q9Y1N2_9LACO</name>
<dbReference type="SUPFAM" id="SSF52540">
    <property type="entry name" value="P-loop containing nucleoside triphosphate hydrolases"/>
    <property type="match status" value="1"/>
</dbReference>
<dbReference type="PANTHER" id="PTHR13696:SF98">
    <property type="entry name" value="PLASMID PARTITION PROTEIN A"/>
    <property type="match status" value="1"/>
</dbReference>
<protein>
    <submittedName>
        <fullName evidence="2">ParA family protein</fullName>
    </submittedName>
</protein>
<dbReference type="Pfam" id="PF13614">
    <property type="entry name" value="AAA_31"/>
    <property type="match status" value="1"/>
</dbReference>
<dbReference type="Gene3D" id="3.40.50.300">
    <property type="entry name" value="P-loop containing nucleotide triphosphate hydrolases"/>
    <property type="match status" value="1"/>
</dbReference>